<evidence type="ECO:0000313" key="1">
    <source>
        <dbReference type="EMBL" id="PKK37087.1"/>
    </source>
</evidence>
<gene>
    <name evidence="1" type="ORF">RhiirC2_805553</name>
</gene>
<accession>A0A2N1KPR8</accession>
<reference evidence="1 2" key="1">
    <citation type="submission" date="2016-04" db="EMBL/GenBank/DDBJ databases">
        <title>Genome analyses suggest a sexual origin of heterokaryosis in a supposedly ancient asexual fungus.</title>
        <authorList>
            <person name="Ropars J."/>
            <person name="Sedzielewska K."/>
            <person name="Noel J."/>
            <person name="Charron P."/>
            <person name="Farinelli L."/>
            <person name="Marton T."/>
            <person name="Kruger M."/>
            <person name="Pelin A."/>
            <person name="Brachmann A."/>
            <person name="Corradi N."/>
        </authorList>
    </citation>
    <scope>NUCLEOTIDE SEQUENCE [LARGE SCALE GENOMIC DNA]</scope>
    <source>
        <strain evidence="1 2">C2</strain>
    </source>
</reference>
<protein>
    <submittedName>
        <fullName evidence="1">Uncharacterized protein</fullName>
    </submittedName>
</protein>
<dbReference type="Proteomes" id="UP000233469">
    <property type="component" value="Unassembled WGS sequence"/>
</dbReference>
<evidence type="ECO:0000313" key="2">
    <source>
        <dbReference type="Proteomes" id="UP000233469"/>
    </source>
</evidence>
<dbReference type="EMBL" id="LLXL01010541">
    <property type="protein sequence ID" value="PKK37087.1"/>
    <property type="molecule type" value="Genomic_DNA"/>
</dbReference>
<proteinExistence type="predicted"/>
<name>A0A2N1KPR8_9GLOM</name>
<comment type="caution">
    <text evidence="1">The sequence shown here is derived from an EMBL/GenBank/DDBJ whole genome shotgun (WGS) entry which is preliminary data.</text>
</comment>
<sequence length="58" mass="6911">MQQKKNKEAFHSNNSYDFHIPNNIDDFNKLSSKKNSISKISSIFNGNYIIYLYFEMNE</sequence>
<dbReference type="AlphaFoldDB" id="A0A2N1KPR8"/>
<reference evidence="1 2" key="2">
    <citation type="submission" date="2017-10" db="EMBL/GenBank/DDBJ databases">
        <title>Extensive intraspecific genome diversity in a model arbuscular mycorrhizal fungus.</title>
        <authorList>
            <person name="Chen E.C.H."/>
            <person name="Morin E."/>
            <person name="Baudet D."/>
            <person name="Noel J."/>
            <person name="Ndikumana S."/>
            <person name="Charron P."/>
            <person name="St-Onge C."/>
            <person name="Giorgi J."/>
            <person name="Grigoriev I.V."/>
            <person name="Roux C."/>
            <person name="Martin F.M."/>
            <person name="Corradi N."/>
        </authorList>
    </citation>
    <scope>NUCLEOTIDE SEQUENCE [LARGE SCALE GENOMIC DNA]</scope>
    <source>
        <strain evidence="1 2">C2</strain>
    </source>
</reference>
<organism evidence="1 2">
    <name type="scientific">Rhizophagus irregularis</name>
    <dbReference type="NCBI Taxonomy" id="588596"/>
    <lineage>
        <taxon>Eukaryota</taxon>
        <taxon>Fungi</taxon>
        <taxon>Fungi incertae sedis</taxon>
        <taxon>Mucoromycota</taxon>
        <taxon>Glomeromycotina</taxon>
        <taxon>Glomeromycetes</taxon>
        <taxon>Glomerales</taxon>
        <taxon>Glomeraceae</taxon>
        <taxon>Rhizophagus</taxon>
    </lineage>
</organism>